<proteinExistence type="predicted"/>
<dbReference type="Proteomes" id="UP000314960">
    <property type="component" value="Chromosome"/>
</dbReference>
<name>A0A3Q8CK29_9LACO</name>
<dbReference type="RefSeq" id="WP_141053040.1">
    <property type="nucleotide sequence ID" value="NZ_CP018176.1"/>
</dbReference>
<organism evidence="1 2">
    <name type="scientific">Liquorilactobacillus hordei</name>
    <dbReference type="NCBI Taxonomy" id="468911"/>
    <lineage>
        <taxon>Bacteria</taxon>
        <taxon>Bacillati</taxon>
        <taxon>Bacillota</taxon>
        <taxon>Bacilli</taxon>
        <taxon>Lactobacillales</taxon>
        <taxon>Lactobacillaceae</taxon>
        <taxon>Liquorilactobacillus</taxon>
    </lineage>
</organism>
<evidence type="ECO:0000313" key="1">
    <source>
        <dbReference type="EMBL" id="AUJ29501.1"/>
    </source>
</evidence>
<dbReference type="NCBIfam" id="TIGR03712">
    <property type="entry name" value="acc_sec_asp2"/>
    <property type="match status" value="1"/>
</dbReference>
<dbReference type="KEGG" id="lhw:BSQ49_04410"/>
<accession>A0A3Q8CK29</accession>
<protein>
    <submittedName>
        <fullName evidence="1">Accessory Sec system protein Asp2</fullName>
    </submittedName>
</protein>
<dbReference type="InterPro" id="IPR029058">
    <property type="entry name" value="AB_hydrolase_fold"/>
</dbReference>
<dbReference type="SUPFAM" id="SSF53474">
    <property type="entry name" value="alpha/beta-Hydrolases"/>
    <property type="match status" value="1"/>
</dbReference>
<dbReference type="InterPro" id="IPR022267">
    <property type="entry name" value="Asp2"/>
</dbReference>
<dbReference type="Pfam" id="PF16929">
    <property type="entry name" value="Asp2"/>
    <property type="match status" value="1"/>
</dbReference>
<dbReference type="EMBL" id="CP018176">
    <property type="protein sequence ID" value="AUJ29501.1"/>
    <property type="molecule type" value="Genomic_DNA"/>
</dbReference>
<dbReference type="AlphaFoldDB" id="A0A3Q8CK29"/>
<dbReference type="GO" id="GO:0015031">
    <property type="term" value="P:protein transport"/>
    <property type="evidence" value="ECO:0007669"/>
    <property type="project" value="InterPro"/>
</dbReference>
<sequence>MSEHTINVLQIGTSDWRKNYDIPNNLAWQMIEPSHLEYAEILQLEENQEYSLVIITDLKSLKSIGHLEDHMQPYKVIYNQKLQINNQDMLVSLEKNCAFAVDMSDPQALLQKISLSFFDGQSGIKLGINTIEIIPSFHGEISYQGNTKIELTGEFGPSFRSIATWRSNMFSDPGRRLELALEFQKGPGVELELIIYESAIGSSEIKKDRWILNEQQLKQPSIIEGVHSDDSGSNLSAVLYAKGSGTLSLGSLHYRWSRFQFGKSILGGKLYRDSQNDEFYYYYDPGDLKPPLNVYFSGYRSLEGFEGYPMMKSTHTPFLLFSDPRLEGGAFYRGSQEFEHKFVEIIQRTLQRLGFNSNELIMSGISMGTFGALYYGARLQPHAIILGKPLINLGTIAINGRLQRPQEFDTALDLLLKETGENSYDSGLKFDASIWDAIMSGEFKNTTVAVAYMKNDDYDRKAFGEIRDNFKHLDTHVIGKGWLGRHNDNSRAVVNWFLTQYRYFLINDFGRLNNEQ</sequence>
<evidence type="ECO:0000313" key="2">
    <source>
        <dbReference type="Proteomes" id="UP000314960"/>
    </source>
</evidence>
<reference evidence="1 2" key="1">
    <citation type="submission" date="2016-11" db="EMBL/GenBank/DDBJ databases">
        <title>Interaction between Lactobacillus species and yeast in water kefir.</title>
        <authorList>
            <person name="Behr J."/>
            <person name="Xu D."/>
            <person name="Vogel R.F."/>
        </authorList>
    </citation>
    <scope>NUCLEOTIDE SEQUENCE [LARGE SCALE GENOMIC DNA]</scope>
    <source>
        <strain evidence="1 2">TMW 1.1822</strain>
    </source>
</reference>
<gene>
    <name evidence="1" type="ORF">BSQ49_04410</name>
</gene>